<evidence type="ECO:0000313" key="2">
    <source>
        <dbReference type="EMBL" id="GGF42106.1"/>
    </source>
</evidence>
<sequence length="106" mass="12032">MDLLHHVPAGPRPRWWDPTIRGLSSWSASRAPCLDRGMWWQDILWGLWNGITAWVVFIVHVFGGWDRFPVYDVDRAGNWYDLGFLLGAGSPLLGTLGGSRAARSRR</sequence>
<dbReference type="EMBL" id="BMEM01000001">
    <property type="protein sequence ID" value="GGF42106.1"/>
    <property type="molecule type" value="Genomic_DNA"/>
</dbReference>
<comment type="caution">
    <text evidence="2">The sequence shown here is derived from an EMBL/GenBank/DDBJ whole genome shotgun (WGS) entry which is preliminary data.</text>
</comment>
<feature type="transmembrane region" description="Helical" evidence="1">
    <location>
        <begin position="43"/>
        <end position="62"/>
    </location>
</feature>
<organism evidence="2 3">
    <name type="scientific">Ornithinimicrobium tianjinense</name>
    <dbReference type="NCBI Taxonomy" id="1195761"/>
    <lineage>
        <taxon>Bacteria</taxon>
        <taxon>Bacillati</taxon>
        <taxon>Actinomycetota</taxon>
        <taxon>Actinomycetes</taxon>
        <taxon>Micrococcales</taxon>
        <taxon>Ornithinimicrobiaceae</taxon>
        <taxon>Ornithinimicrobium</taxon>
    </lineage>
</organism>
<evidence type="ECO:0000313" key="3">
    <source>
        <dbReference type="Proteomes" id="UP000605670"/>
    </source>
</evidence>
<reference evidence="2" key="2">
    <citation type="submission" date="2020-09" db="EMBL/GenBank/DDBJ databases">
        <authorList>
            <person name="Sun Q."/>
            <person name="Zhou Y."/>
        </authorList>
    </citation>
    <scope>NUCLEOTIDE SEQUENCE</scope>
    <source>
        <strain evidence="2">CGMCC 1.12160</strain>
    </source>
</reference>
<keyword evidence="3" id="KW-1185">Reference proteome</keyword>
<dbReference type="AlphaFoldDB" id="A0A917BJQ0"/>
<accession>A0A917BJQ0</accession>
<feature type="transmembrane region" description="Helical" evidence="1">
    <location>
        <begin position="82"/>
        <end position="102"/>
    </location>
</feature>
<keyword evidence="1" id="KW-0472">Membrane</keyword>
<keyword evidence="1" id="KW-1133">Transmembrane helix</keyword>
<reference evidence="2" key="1">
    <citation type="journal article" date="2014" name="Int. J. Syst. Evol. Microbiol.">
        <title>Complete genome sequence of Corynebacterium casei LMG S-19264T (=DSM 44701T), isolated from a smear-ripened cheese.</title>
        <authorList>
            <consortium name="US DOE Joint Genome Institute (JGI-PGF)"/>
            <person name="Walter F."/>
            <person name="Albersmeier A."/>
            <person name="Kalinowski J."/>
            <person name="Ruckert C."/>
        </authorList>
    </citation>
    <scope>NUCLEOTIDE SEQUENCE</scope>
    <source>
        <strain evidence="2">CGMCC 1.12160</strain>
    </source>
</reference>
<evidence type="ECO:0000256" key="1">
    <source>
        <dbReference type="SAM" id="Phobius"/>
    </source>
</evidence>
<dbReference type="Proteomes" id="UP000605670">
    <property type="component" value="Unassembled WGS sequence"/>
</dbReference>
<protein>
    <submittedName>
        <fullName evidence="2">Uncharacterized protein</fullName>
    </submittedName>
</protein>
<name>A0A917BJQ0_9MICO</name>
<keyword evidence="1" id="KW-0812">Transmembrane</keyword>
<gene>
    <name evidence="2" type="ORF">GCM10011366_07360</name>
</gene>
<proteinExistence type="predicted"/>